<keyword evidence="7" id="KW-1185">Reference proteome</keyword>
<reference evidence="6" key="1">
    <citation type="submission" date="2023-01" db="EMBL/GenBank/DDBJ databases">
        <authorList>
            <person name="Van Ghelder C."/>
            <person name="Rancurel C."/>
        </authorList>
    </citation>
    <scope>NUCLEOTIDE SEQUENCE</scope>
    <source>
        <strain evidence="6">CNCM I-4278</strain>
    </source>
</reference>
<dbReference type="Proteomes" id="UP001152607">
    <property type="component" value="Unassembled WGS sequence"/>
</dbReference>
<dbReference type="PROSITE" id="PS51767">
    <property type="entry name" value="PEPTIDASE_A1"/>
    <property type="match status" value="1"/>
</dbReference>
<proteinExistence type="inferred from homology"/>
<dbReference type="GO" id="GO:0004190">
    <property type="term" value="F:aspartic-type endopeptidase activity"/>
    <property type="evidence" value="ECO:0007669"/>
    <property type="project" value="UniProtKB-KW"/>
</dbReference>
<dbReference type="PROSITE" id="PS00141">
    <property type="entry name" value="ASP_PROTEASE"/>
    <property type="match status" value="1"/>
</dbReference>
<dbReference type="EMBL" id="CAOQHR010000008">
    <property type="protein sequence ID" value="CAI6338676.1"/>
    <property type="molecule type" value="Genomic_DNA"/>
</dbReference>
<dbReference type="CDD" id="cd05471">
    <property type="entry name" value="pepsin_like"/>
    <property type="match status" value="1"/>
</dbReference>
<protein>
    <recommendedName>
        <fullName evidence="5">Peptidase A1 domain-containing protein</fullName>
    </recommendedName>
</protein>
<keyword evidence="3" id="KW-0378">Hydrolase</keyword>
<dbReference type="InterPro" id="IPR033121">
    <property type="entry name" value="PEPTIDASE_A1"/>
</dbReference>
<dbReference type="OrthoDB" id="15189at2759"/>
<evidence type="ECO:0000259" key="5">
    <source>
        <dbReference type="PROSITE" id="PS51767"/>
    </source>
</evidence>
<dbReference type="PANTHER" id="PTHR47966:SF51">
    <property type="entry name" value="BETA-SITE APP-CLEAVING ENZYME, ISOFORM A-RELATED"/>
    <property type="match status" value="1"/>
</dbReference>
<dbReference type="PANTHER" id="PTHR47966">
    <property type="entry name" value="BETA-SITE APP-CLEAVING ENZYME, ISOFORM A-RELATED"/>
    <property type="match status" value="1"/>
</dbReference>
<dbReference type="Gene3D" id="2.40.70.10">
    <property type="entry name" value="Acid Proteases"/>
    <property type="match status" value="2"/>
</dbReference>
<dbReference type="PRINTS" id="PR00792">
    <property type="entry name" value="PEPSIN"/>
</dbReference>
<keyword evidence="3" id="KW-0645">Protease</keyword>
<evidence type="ECO:0000256" key="3">
    <source>
        <dbReference type="RuleBase" id="RU000454"/>
    </source>
</evidence>
<comment type="caution">
    <text evidence="6">The sequence shown here is derived from an EMBL/GenBank/DDBJ whole genome shotgun (WGS) entry which is preliminary data.</text>
</comment>
<comment type="similarity">
    <text evidence="1 3">Belongs to the peptidase A1 family.</text>
</comment>
<dbReference type="AlphaFoldDB" id="A0A9W4XUZ6"/>
<evidence type="ECO:0000313" key="7">
    <source>
        <dbReference type="Proteomes" id="UP001152607"/>
    </source>
</evidence>
<keyword evidence="4" id="KW-0732">Signal</keyword>
<keyword evidence="2 3" id="KW-0064">Aspartyl protease</keyword>
<dbReference type="Pfam" id="PF00026">
    <property type="entry name" value="Asp"/>
    <property type="match status" value="1"/>
</dbReference>
<evidence type="ECO:0000256" key="1">
    <source>
        <dbReference type="ARBA" id="ARBA00007447"/>
    </source>
</evidence>
<dbReference type="GO" id="GO:0006508">
    <property type="term" value="P:proteolysis"/>
    <property type="evidence" value="ECO:0007669"/>
    <property type="project" value="UniProtKB-KW"/>
</dbReference>
<feature type="domain" description="Peptidase A1" evidence="5">
    <location>
        <begin position="57"/>
        <end position="374"/>
    </location>
</feature>
<feature type="chain" id="PRO_5040767728" description="Peptidase A1 domain-containing protein" evidence="4">
    <location>
        <begin position="23"/>
        <end position="377"/>
    </location>
</feature>
<evidence type="ECO:0000313" key="6">
    <source>
        <dbReference type="EMBL" id="CAI6338676.1"/>
    </source>
</evidence>
<evidence type="ECO:0000256" key="4">
    <source>
        <dbReference type="SAM" id="SignalP"/>
    </source>
</evidence>
<gene>
    <name evidence="6" type="ORF">PDIGIT_LOCUS11808</name>
</gene>
<accession>A0A9W4XUZ6</accession>
<evidence type="ECO:0000256" key="2">
    <source>
        <dbReference type="ARBA" id="ARBA00022750"/>
    </source>
</evidence>
<sequence length="377" mass="40529">MSPSPTHTAILLASILCTTTLASVTSVPLQGISGLSSPSLSRRALPIAHTYEDNFFWFGNYSVGNADNLELLIDTGSSDIFINPGEYVPSSNSKDLEENFTATFSTAKSDGTGFVSLDGKNFEDSVTLSGSNFTVTNQYIGIISTTTEGIPRAGLIGFAGENSSFSGQPGWFENLCTNKAFDECRYGLAFNTNHTGVQYLGGVEDTAFTGDLVTTPIESQWVTWGDVAVNGEITSRDTRMLTDMGTAVIWGPSDVVQDMYERAGIEWDTIPPTDTFPGTIIQGSYPCSSPPTFGFGFPSTQNITDAILDPGSTVSRKGSIFNVTPEALVASEADGICKSILKGVTNMNIWIVGQPFYQGRYIDHDFETNLMGWADLI</sequence>
<dbReference type="SUPFAM" id="SSF50630">
    <property type="entry name" value="Acid proteases"/>
    <property type="match status" value="1"/>
</dbReference>
<name>A0A9W4XUZ6_9PLEO</name>
<dbReference type="InterPro" id="IPR034164">
    <property type="entry name" value="Pepsin-like_dom"/>
</dbReference>
<organism evidence="6 7">
    <name type="scientific">Periconia digitata</name>
    <dbReference type="NCBI Taxonomy" id="1303443"/>
    <lineage>
        <taxon>Eukaryota</taxon>
        <taxon>Fungi</taxon>
        <taxon>Dikarya</taxon>
        <taxon>Ascomycota</taxon>
        <taxon>Pezizomycotina</taxon>
        <taxon>Dothideomycetes</taxon>
        <taxon>Pleosporomycetidae</taxon>
        <taxon>Pleosporales</taxon>
        <taxon>Massarineae</taxon>
        <taxon>Periconiaceae</taxon>
        <taxon>Periconia</taxon>
    </lineage>
</organism>
<feature type="signal peptide" evidence="4">
    <location>
        <begin position="1"/>
        <end position="22"/>
    </location>
</feature>
<dbReference type="InterPro" id="IPR021109">
    <property type="entry name" value="Peptidase_aspartic_dom_sf"/>
</dbReference>
<dbReference type="InterPro" id="IPR001461">
    <property type="entry name" value="Aspartic_peptidase_A1"/>
</dbReference>
<dbReference type="InterPro" id="IPR001969">
    <property type="entry name" value="Aspartic_peptidase_AS"/>
</dbReference>